<feature type="transmembrane region" description="Helical" evidence="1">
    <location>
        <begin position="184"/>
        <end position="208"/>
    </location>
</feature>
<keyword evidence="1" id="KW-0812">Transmembrane</keyword>
<evidence type="ECO:0000313" key="2">
    <source>
        <dbReference type="EMBL" id="KAH3881332.1"/>
    </source>
</evidence>
<feature type="transmembrane region" description="Helical" evidence="1">
    <location>
        <begin position="530"/>
        <end position="557"/>
    </location>
</feature>
<dbReference type="AlphaFoldDB" id="A0A9D4MPB1"/>
<reference evidence="2" key="1">
    <citation type="journal article" date="2019" name="bioRxiv">
        <title>The Genome of the Zebra Mussel, Dreissena polymorpha: A Resource for Invasive Species Research.</title>
        <authorList>
            <person name="McCartney M.A."/>
            <person name="Auch B."/>
            <person name="Kono T."/>
            <person name="Mallez S."/>
            <person name="Zhang Y."/>
            <person name="Obille A."/>
            <person name="Becker A."/>
            <person name="Abrahante J.E."/>
            <person name="Garbe J."/>
            <person name="Badalamenti J.P."/>
            <person name="Herman A."/>
            <person name="Mangelson H."/>
            <person name="Liachko I."/>
            <person name="Sullivan S."/>
            <person name="Sone E.D."/>
            <person name="Koren S."/>
            <person name="Silverstein K.A.T."/>
            <person name="Beckman K.B."/>
            <person name="Gohl D.M."/>
        </authorList>
    </citation>
    <scope>NUCLEOTIDE SEQUENCE</scope>
    <source>
        <strain evidence="2">Duluth1</strain>
        <tissue evidence="2">Whole animal</tissue>
    </source>
</reference>
<keyword evidence="1" id="KW-1133">Transmembrane helix</keyword>
<feature type="transmembrane region" description="Helical" evidence="1">
    <location>
        <begin position="281"/>
        <end position="302"/>
    </location>
</feature>
<gene>
    <name evidence="2" type="ORF">DPMN_005257</name>
</gene>
<dbReference type="EMBL" id="JAIWYP010000001">
    <property type="protein sequence ID" value="KAH3881332.1"/>
    <property type="molecule type" value="Genomic_DNA"/>
</dbReference>
<feature type="transmembrane region" description="Helical" evidence="1">
    <location>
        <begin position="336"/>
        <end position="356"/>
    </location>
</feature>
<keyword evidence="1" id="KW-0472">Membrane</keyword>
<feature type="transmembrane region" description="Helical" evidence="1">
    <location>
        <begin position="494"/>
        <end position="518"/>
    </location>
</feature>
<feature type="transmembrane region" description="Helical" evidence="1">
    <location>
        <begin position="404"/>
        <end position="424"/>
    </location>
</feature>
<dbReference type="Proteomes" id="UP000828390">
    <property type="component" value="Unassembled WGS sequence"/>
</dbReference>
<evidence type="ECO:0000313" key="3">
    <source>
        <dbReference type="Proteomes" id="UP000828390"/>
    </source>
</evidence>
<protein>
    <submittedName>
        <fullName evidence="2">Uncharacterized protein</fullName>
    </submittedName>
</protein>
<proteinExistence type="predicted"/>
<keyword evidence="3" id="KW-1185">Reference proteome</keyword>
<evidence type="ECO:0000256" key="1">
    <source>
        <dbReference type="SAM" id="Phobius"/>
    </source>
</evidence>
<feature type="transmembrane region" description="Helical" evidence="1">
    <location>
        <begin position="444"/>
        <end position="474"/>
    </location>
</feature>
<sequence>MSDVINQFRHIIYTEASNFAYLNLTATSDVSIQKANYTIGENVWVWTFYGKEGAFEFLRWPTEFGIWSMGLLYESVTYHPIPIRLSRVSGNCSNLRVGNREDDLIISRAFVNLTEEMMSLNSEKYGPSFFCYRKRIIIDPYMLCKHLVCPLEAVTYSCCNYFYNGTQKKREMVCREQVFDFDDMWWVFPSIISLALFAYSPTLLMFLFDKVTETTRYKFEIPLTVDNVRDHLQHEHVSDFILLDGLRHVTFMNTICTPFRLCNNALVGTYLRNTVSRLSRILIPIGTFSIVALQILLDYYYLNGFVHEAVDTGVPLGFRSMLTGFSSSQINFLPKLGGPFIASGCYIVVTSILLVIPRSPIEILERGVNWGDPSVCERSPLSLKPSTIGLFGAVRLQNTRRYHAIYNLLLAQLYMLMNIKFWKYSVGLQINRWSALRKCRACVLLLPVYVSLCAFELLLALLLYGLPIVSFAFIIIKGYCKELIRAGSKSREDICAYICSMFLAVPVFYFLFMFGTIFLDATLFVCRVTIFSFTGVIIFPRTAYGYLIFAFTILYYLCDSLENFSLIYKRILKQTIAAAESLQRANDEGQNKVIYTIKGRKGVRESLYEFIIEKHMPRRKQVFLTIASNRITTWGPVDFD</sequence>
<accession>A0A9D4MPB1</accession>
<organism evidence="2 3">
    <name type="scientific">Dreissena polymorpha</name>
    <name type="common">Zebra mussel</name>
    <name type="synonym">Mytilus polymorpha</name>
    <dbReference type="NCBI Taxonomy" id="45954"/>
    <lineage>
        <taxon>Eukaryota</taxon>
        <taxon>Metazoa</taxon>
        <taxon>Spiralia</taxon>
        <taxon>Lophotrochozoa</taxon>
        <taxon>Mollusca</taxon>
        <taxon>Bivalvia</taxon>
        <taxon>Autobranchia</taxon>
        <taxon>Heteroconchia</taxon>
        <taxon>Euheterodonta</taxon>
        <taxon>Imparidentia</taxon>
        <taxon>Neoheterodontei</taxon>
        <taxon>Myida</taxon>
        <taxon>Dreissenoidea</taxon>
        <taxon>Dreissenidae</taxon>
        <taxon>Dreissena</taxon>
    </lineage>
</organism>
<comment type="caution">
    <text evidence="2">The sequence shown here is derived from an EMBL/GenBank/DDBJ whole genome shotgun (WGS) entry which is preliminary data.</text>
</comment>
<reference evidence="2" key="2">
    <citation type="submission" date="2020-11" db="EMBL/GenBank/DDBJ databases">
        <authorList>
            <person name="McCartney M.A."/>
            <person name="Auch B."/>
            <person name="Kono T."/>
            <person name="Mallez S."/>
            <person name="Becker A."/>
            <person name="Gohl D.M."/>
            <person name="Silverstein K.A.T."/>
            <person name="Koren S."/>
            <person name="Bechman K.B."/>
            <person name="Herman A."/>
            <person name="Abrahante J.E."/>
            <person name="Garbe J."/>
        </authorList>
    </citation>
    <scope>NUCLEOTIDE SEQUENCE</scope>
    <source>
        <strain evidence="2">Duluth1</strain>
        <tissue evidence="2">Whole animal</tissue>
    </source>
</reference>
<dbReference type="OrthoDB" id="6130724at2759"/>
<name>A0A9D4MPB1_DREPO</name>